<dbReference type="GO" id="GO:0005886">
    <property type="term" value="C:plasma membrane"/>
    <property type="evidence" value="ECO:0007669"/>
    <property type="project" value="UniProtKB-SubCell"/>
</dbReference>
<dbReference type="Pfam" id="PF00512">
    <property type="entry name" value="HisKA"/>
    <property type="match status" value="1"/>
</dbReference>
<evidence type="ECO:0000256" key="8">
    <source>
        <dbReference type="ARBA" id="ARBA00022840"/>
    </source>
</evidence>
<keyword evidence="7" id="KW-0418">Kinase</keyword>
<comment type="caution">
    <text evidence="13">The sequence shown here is derived from an EMBL/GenBank/DDBJ whole genome shotgun (WGS) entry which is preliminary data.</text>
</comment>
<sequence length="545" mass="58981">MPTSLIDLEQARVAALHEYGLLDNPADDELSAVIRIAATIADVPTAALNLIDESRQCQITTIGFDGCDTSRDDSMCAVAFRDGKIMHVPDASRHPIFATNPWVDGRLADVRFYASAPLITPNGYALGTVCVFDSVPKVLGERQLQRLEDLAQVIVGLFERRRQALLNGKLATEAERSRKFIESLLESVDVGIAAADAQGRMTLLNRAARHWGGAAADPDAAPWIVAERCEVLEIDGVTPLAEDRRPLRRALDEDVVTDAEMVLRTVDGELINLVANGRSIVSDAGERIGAVIAMTDVTADRTYRHQLEAAQTELQRSNDELEGFAAAVSHDLVRPLASASGYLELLGQLYGDRLDERAAKWLTGASTSMGRMQQLVQALLFYARAGNAPCSFGAVSLADVAGGVSDDLRTLIDAQSAEVVIADDLCLDADPTLLRQLLQNLVDNAIKYRHPDRLPRVEIAGTATPDGWEITVSDNGMGIPPADRLRVFDMFAQVDPTARKGHGIGLSTCLRIVERHHGTITVDGSPLGGTTIRVTLRRDRAASTR</sequence>
<dbReference type="CDD" id="cd00082">
    <property type="entry name" value="HisKA"/>
    <property type="match status" value="1"/>
</dbReference>
<dbReference type="EC" id="2.7.13.3" evidence="3"/>
<dbReference type="PROSITE" id="PS50113">
    <property type="entry name" value="PAC"/>
    <property type="match status" value="1"/>
</dbReference>
<dbReference type="Gene3D" id="3.30.565.10">
    <property type="entry name" value="Histidine kinase-like ATPase, C-terminal domain"/>
    <property type="match status" value="1"/>
</dbReference>
<reference evidence="13 14" key="1">
    <citation type="submission" date="2018-06" db="EMBL/GenBank/DDBJ databases">
        <title>Genomic Encyclopedia of Type Strains, Phase III (KMG-III): the genomes of soil and plant-associated and newly described type strains.</title>
        <authorList>
            <person name="Whitman W."/>
        </authorList>
    </citation>
    <scope>NUCLEOTIDE SEQUENCE [LARGE SCALE GENOMIC DNA]</scope>
    <source>
        <strain evidence="13 14">CGMCC 4.7090</strain>
    </source>
</reference>
<dbReference type="GO" id="GO:0007234">
    <property type="term" value="P:osmosensory signaling via phosphorelay pathway"/>
    <property type="evidence" value="ECO:0007669"/>
    <property type="project" value="TreeGrafter"/>
</dbReference>
<dbReference type="SUPFAM" id="SSF55781">
    <property type="entry name" value="GAF domain-like"/>
    <property type="match status" value="1"/>
</dbReference>
<dbReference type="PANTHER" id="PTHR42878:SF7">
    <property type="entry name" value="SENSOR HISTIDINE KINASE GLRK"/>
    <property type="match status" value="1"/>
</dbReference>
<dbReference type="Pfam" id="PF01590">
    <property type="entry name" value="GAF"/>
    <property type="match status" value="1"/>
</dbReference>
<dbReference type="Gene3D" id="3.30.450.40">
    <property type="match status" value="1"/>
</dbReference>
<dbReference type="InterPro" id="IPR000700">
    <property type="entry name" value="PAS-assoc_C"/>
</dbReference>
<dbReference type="InterPro" id="IPR004358">
    <property type="entry name" value="Sig_transdc_His_kin-like_C"/>
</dbReference>
<evidence type="ECO:0000256" key="9">
    <source>
        <dbReference type="ARBA" id="ARBA00023012"/>
    </source>
</evidence>
<dbReference type="GO" id="GO:0030295">
    <property type="term" value="F:protein kinase activator activity"/>
    <property type="evidence" value="ECO:0007669"/>
    <property type="project" value="TreeGrafter"/>
</dbReference>
<evidence type="ECO:0000259" key="11">
    <source>
        <dbReference type="PROSITE" id="PS50109"/>
    </source>
</evidence>
<dbReference type="GO" id="GO:0000155">
    <property type="term" value="F:phosphorelay sensor kinase activity"/>
    <property type="evidence" value="ECO:0007669"/>
    <property type="project" value="InterPro"/>
</dbReference>
<dbReference type="InterPro" id="IPR050351">
    <property type="entry name" value="BphY/WalK/GraS-like"/>
</dbReference>
<dbReference type="SUPFAM" id="SSF47384">
    <property type="entry name" value="Homodimeric domain of signal transducing histidine kinase"/>
    <property type="match status" value="1"/>
</dbReference>
<dbReference type="PANTHER" id="PTHR42878">
    <property type="entry name" value="TWO-COMPONENT HISTIDINE KINASE"/>
    <property type="match status" value="1"/>
</dbReference>
<dbReference type="InterPro" id="IPR036890">
    <property type="entry name" value="HATPase_C_sf"/>
</dbReference>
<dbReference type="SUPFAM" id="SSF55785">
    <property type="entry name" value="PYP-like sensor domain (PAS domain)"/>
    <property type="match status" value="1"/>
</dbReference>
<dbReference type="PRINTS" id="PR00344">
    <property type="entry name" value="BCTRLSENSOR"/>
</dbReference>
<dbReference type="PROSITE" id="PS50109">
    <property type="entry name" value="HIS_KIN"/>
    <property type="match status" value="1"/>
</dbReference>
<keyword evidence="4" id="KW-0597">Phosphoprotein</keyword>
<dbReference type="SMART" id="SM00388">
    <property type="entry name" value="HisKA"/>
    <property type="match status" value="1"/>
</dbReference>
<dbReference type="EMBL" id="QLMJ01000007">
    <property type="protein sequence ID" value="RAK36748.1"/>
    <property type="molecule type" value="Genomic_DNA"/>
</dbReference>
<feature type="domain" description="PAC" evidence="12">
    <location>
        <begin position="257"/>
        <end position="309"/>
    </location>
</feature>
<dbReference type="InterPro" id="IPR005467">
    <property type="entry name" value="His_kinase_dom"/>
</dbReference>
<keyword evidence="14" id="KW-1185">Reference proteome</keyword>
<keyword evidence="9" id="KW-0902">Two-component regulatory system</keyword>
<dbReference type="Gene3D" id="3.30.450.20">
    <property type="entry name" value="PAS domain"/>
    <property type="match status" value="1"/>
</dbReference>
<feature type="domain" description="Histidine kinase" evidence="11">
    <location>
        <begin position="327"/>
        <end position="540"/>
    </location>
</feature>
<dbReference type="InterPro" id="IPR035965">
    <property type="entry name" value="PAS-like_dom_sf"/>
</dbReference>
<keyword evidence="6" id="KW-0547">Nucleotide-binding</keyword>
<dbReference type="RefSeq" id="WP_245972570.1">
    <property type="nucleotide sequence ID" value="NZ_JACHWI010000001.1"/>
</dbReference>
<evidence type="ECO:0000256" key="5">
    <source>
        <dbReference type="ARBA" id="ARBA00022679"/>
    </source>
</evidence>
<dbReference type="GO" id="GO:0005524">
    <property type="term" value="F:ATP binding"/>
    <property type="evidence" value="ECO:0007669"/>
    <property type="project" value="UniProtKB-KW"/>
</dbReference>
<evidence type="ECO:0000256" key="1">
    <source>
        <dbReference type="ARBA" id="ARBA00000085"/>
    </source>
</evidence>
<comment type="catalytic activity">
    <reaction evidence="1">
        <text>ATP + protein L-histidine = ADP + protein N-phospho-L-histidine.</text>
        <dbReference type="EC" id="2.7.13.3"/>
    </reaction>
</comment>
<keyword evidence="5" id="KW-0808">Transferase</keyword>
<evidence type="ECO:0000313" key="14">
    <source>
        <dbReference type="Proteomes" id="UP000249341"/>
    </source>
</evidence>
<dbReference type="InterPro" id="IPR003661">
    <property type="entry name" value="HisK_dim/P_dom"/>
</dbReference>
<dbReference type="Gene3D" id="1.10.287.130">
    <property type="match status" value="1"/>
</dbReference>
<dbReference type="InterPro" id="IPR029016">
    <property type="entry name" value="GAF-like_dom_sf"/>
</dbReference>
<evidence type="ECO:0000256" key="7">
    <source>
        <dbReference type="ARBA" id="ARBA00022777"/>
    </source>
</evidence>
<comment type="subcellular location">
    <subcellularLocation>
        <location evidence="2">Cell membrane</location>
    </subcellularLocation>
</comment>
<dbReference type="SMART" id="SM00387">
    <property type="entry name" value="HATPase_c"/>
    <property type="match status" value="1"/>
</dbReference>
<name>A0A327ZJ89_9ACTN</name>
<evidence type="ECO:0000259" key="12">
    <source>
        <dbReference type="PROSITE" id="PS50113"/>
    </source>
</evidence>
<dbReference type="InterPro" id="IPR003018">
    <property type="entry name" value="GAF"/>
</dbReference>
<dbReference type="Proteomes" id="UP000249341">
    <property type="component" value="Unassembled WGS sequence"/>
</dbReference>
<gene>
    <name evidence="13" type="ORF">B0I29_10710</name>
</gene>
<organism evidence="13 14">
    <name type="scientific">Actinoplanes lutulentus</name>
    <dbReference type="NCBI Taxonomy" id="1287878"/>
    <lineage>
        <taxon>Bacteria</taxon>
        <taxon>Bacillati</taxon>
        <taxon>Actinomycetota</taxon>
        <taxon>Actinomycetes</taxon>
        <taxon>Micromonosporales</taxon>
        <taxon>Micromonosporaceae</taxon>
        <taxon>Actinoplanes</taxon>
    </lineage>
</organism>
<proteinExistence type="predicted"/>
<evidence type="ECO:0000256" key="4">
    <source>
        <dbReference type="ARBA" id="ARBA00022553"/>
    </source>
</evidence>
<evidence type="ECO:0000256" key="3">
    <source>
        <dbReference type="ARBA" id="ARBA00012438"/>
    </source>
</evidence>
<dbReference type="InterPro" id="IPR003594">
    <property type="entry name" value="HATPase_dom"/>
</dbReference>
<dbReference type="InterPro" id="IPR036097">
    <property type="entry name" value="HisK_dim/P_sf"/>
</dbReference>
<dbReference type="AlphaFoldDB" id="A0A327ZJ89"/>
<dbReference type="SUPFAM" id="SSF55874">
    <property type="entry name" value="ATPase domain of HSP90 chaperone/DNA topoisomerase II/histidine kinase"/>
    <property type="match status" value="1"/>
</dbReference>
<evidence type="ECO:0000313" key="13">
    <source>
        <dbReference type="EMBL" id="RAK36748.1"/>
    </source>
</evidence>
<dbReference type="CDD" id="cd00075">
    <property type="entry name" value="HATPase"/>
    <property type="match status" value="1"/>
</dbReference>
<evidence type="ECO:0000256" key="10">
    <source>
        <dbReference type="ARBA" id="ARBA00039401"/>
    </source>
</evidence>
<dbReference type="GO" id="GO:0000156">
    <property type="term" value="F:phosphorelay response regulator activity"/>
    <property type="evidence" value="ECO:0007669"/>
    <property type="project" value="TreeGrafter"/>
</dbReference>
<keyword evidence="8" id="KW-0067">ATP-binding</keyword>
<evidence type="ECO:0000256" key="6">
    <source>
        <dbReference type="ARBA" id="ARBA00022741"/>
    </source>
</evidence>
<dbReference type="Pfam" id="PF02518">
    <property type="entry name" value="HATPase_c"/>
    <property type="match status" value="1"/>
</dbReference>
<evidence type="ECO:0000256" key="2">
    <source>
        <dbReference type="ARBA" id="ARBA00004236"/>
    </source>
</evidence>
<protein>
    <recommendedName>
        <fullName evidence="10">Sensor-like histidine kinase SenX3</fullName>
        <ecNumber evidence="3">2.7.13.3</ecNumber>
    </recommendedName>
</protein>
<accession>A0A327ZJ89</accession>